<evidence type="ECO:0000256" key="3">
    <source>
        <dbReference type="ARBA" id="ARBA00022692"/>
    </source>
</evidence>
<dbReference type="PANTHER" id="PTHR45649:SF7">
    <property type="entry name" value="CHOLINE TRANSPORT PROTEIN"/>
    <property type="match status" value="1"/>
</dbReference>
<name>G3AKK6_SPAPN</name>
<dbReference type="eggNOG" id="KOG1289">
    <property type="taxonomic scope" value="Eukaryota"/>
</dbReference>
<feature type="transmembrane region" description="Helical" evidence="6">
    <location>
        <begin position="456"/>
        <end position="479"/>
    </location>
</feature>
<feature type="transmembrane region" description="Helical" evidence="6">
    <location>
        <begin position="251"/>
        <end position="272"/>
    </location>
</feature>
<evidence type="ECO:0000256" key="4">
    <source>
        <dbReference type="ARBA" id="ARBA00022989"/>
    </source>
</evidence>
<dbReference type="AlphaFoldDB" id="G3AKK6"/>
<keyword evidence="3 6" id="KW-0812">Transmembrane</keyword>
<keyword evidence="5 6" id="KW-0472">Membrane</keyword>
<dbReference type="HOGENOM" id="CLU_004495_2_4_1"/>
<keyword evidence="8" id="KW-1185">Reference proteome</keyword>
<feature type="transmembrane region" description="Helical" evidence="6">
    <location>
        <begin position="182"/>
        <end position="201"/>
    </location>
</feature>
<evidence type="ECO:0000256" key="6">
    <source>
        <dbReference type="SAM" id="Phobius"/>
    </source>
</evidence>
<dbReference type="GeneID" id="18871938"/>
<dbReference type="GO" id="GO:0016020">
    <property type="term" value="C:membrane"/>
    <property type="evidence" value="ECO:0007669"/>
    <property type="project" value="UniProtKB-SubCell"/>
</dbReference>
<feature type="transmembrane region" description="Helical" evidence="6">
    <location>
        <begin position="91"/>
        <end position="110"/>
    </location>
</feature>
<dbReference type="Gene3D" id="1.20.1740.10">
    <property type="entry name" value="Amino acid/polyamine transporter I"/>
    <property type="match status" value="1"/>
</dbReference>
<dbReference type="InterPro" id="IPR002293">
    <property type="entry name" value="AA/rel_permease1"/>
</dbReference>
<dbReference type="OMA" id="INSNWAF"/>
<organism evidence="8">
    <name type="scientific">Spathaspora passalidarum (strain NRRL Y-27907 / 11-Y1)</name>
    <dbReference type="NCBI Taxonomy" id="619300"/>
    <lineage>
        <taxon>Eukaryota</taxon>
        <taxon>Fungi</taxon>
        <taxon>Dikarya</taxon>
        <taxon>Ascomycota</taxon>
        <taxon>Saccharomycotina</taxon>
        <taxon>Pichiomycetes</taxon>
        <taxon>Debaryomycetaceae</taxon>
        <taxon>Spathaspora</taxon>
    </lineage>
</organism>
<proteinExistence type="predicted"/>
<dbReference type="EMBL" id="GL996501">
    <property type="protein sequence ID" value="EGW33611.1"/>
    <property type="molecule type" value="Genomic_DNA"/>
</dbReference>
<feature type="transmembrane region" description="Helical" evidence="6">
    <location>
        <begin position="491"/>
        <end position="508"/>
    </location>
</feature>
<dbReference type="RefSeq" id="XP_007375126.1">
    <property type="nucleotide sequence ID" value="XM_007375064.1"/>
</dbReference>
<feature type="transmembrane region" description="Helical" evidence="6">
    <location>
        <begin position="138"/>
        <end position="162"/>
    </location>
</feature>
<dbReference type="Pfam" id="PF13520">
    <property type="entry name" value="AA_permease_2"/>
    <property type="match status" value="1"/>
</dbReference>
<evidence type="ECO:0008006" key="9">
    <source>
        <dbReference type="Google" id="ProtNLM"/>
    </source>
</evidence>
<dbReference type="FunCoup" id="G3AKK6">
    <property type="interactions" value="122"/>
</dbReference>
<feature type="transmembrane region" description="Helical" evidence="6">
    <location>
        <begin position="213"/>
        <end position="231"/>
    </location>
</feature>
<evidence type="ECO:0000313" key="8">
    <source>
        <dbReference type="Proteomes" id="UP000000709"/>
    </source>
</evidence>
<dbReference type="KEGG" id="spaa:SPAPADRAFT_55457"/>
<gene>
    <name evidence="7" type="ORF">SPAPADRAFT_55457</name>
</gene>
<feature type="transmembrane region" description="Helical" evidence="6">
    <location>
        <begin position="59"/>
        <end position="85"/>
    </location>
</feature>
<feature type="transmembrane region" description="Helical" evidence="6">
    <location>
        <begin position="395"/>
        <end position="414"/>
    </location>
</feature>
<evidence type="ECO:0000256" key="1">
    <source>
        <dbReference type="ARBA" id="ARBA00004141"/>
    </source>
</evidence>
<accession>G3AKK6</accession>
<evidence type="ECO:0000313" key="7">
    <source>
        <dbReference type="EMBL" id="EGW33611.1"/>
    </source>
</evidence>
<comment type="subcellular location">
    <subcellularLocation>
        <location evidence="1">Membrane</location>
        <topology evidence="1">Multi-pass membrane protein</topology>
    </subcellularLocation>
</comment>
<keyword evidence="4 6" id="KW-1133">Transmembrane helix</keyword>
<dbReference type="GO" id="GO:0015101">
    <property type="term" value="F:organic cation transmembrane transporter activity"/>
    <property type="evidence" value="ECO:0007669"/>
    <property type="project" value="UniProtKB-ARBA"/>
</dbReference>
<dbReference type="Proteomes" id="UP000000709">
    <property type="component" value="Unassembled WGS sequence"/>
</dbReference>
<dbReference type="PIRSF" id="PIRSF006060">
    <property type="entry name" value="AA_transporter"/>
    <property type="match status" value="1"/>
</dbReference>
<feature type="transmembrane region" description="Helical" evidence="6">
    <location>
        <begin position="333"/>
        <end position="358"/>
    </location>
</feature>
<sequence length="551" mass="60749">MSDLVGKKEPYIEIYHVPSHEDIPLDDKRTAHLLEEARANVEFAEESGYTPELTRRFSLISLLGVGFGLTNSWFGISAGLITSISSGGPMMIVYGTIVVAAMAACIGITLSEMASSMPNSGGQYYWTGKLAPKKWAPLMSYLCGSFAWIGSVFTSASITMSIATQIIGMSVLQNPQKTVKKWQVFLLFEAVNIFLLIFNIFERAQPYVSKSALFISLSSFFIIIITVLAMSGGEFQSASFVFSDFTNMTGWNSGAIAFFTGLVNPSWAFSCLDAATHIAEETTRPRTDIPKAICMTVVIGFITSFCFAIAMFFCMKNLDSIADSNTGVPIMDIFYSATSSKGAALGLQFLVLLTAVGCNISCHTWQARLCWSFSRDNGLPGSRWWSKVNTKTGSVVNSHLMSCAWSGVIGFVYLGSDTAFNSVMTCCVLFVAISYSIPTIFLVFDRSKLKPGPFYLKYNLGWYSNIITVGWTIFTFVFYNFPSVMPVAADNMNYACVVFAVIFGYCLLDWQLRAKMSFITNEQREQGRQELVKKLQVTSITSDVTITKSDC</sequence>
<feature type="transmembrane region" description="Helical" evidence="6">
    <location>
        <begin position="292"/>
        <end position="313"/>
    </location>
</feature>
<dbReference type="FunFam" id="1.20.1740.10:FF:000046">
    <property type="entry name" value="Amino-acid permease, putative"/>
    <property type="match status" value="1"/>
</dbReference>
<dbReference type="OrthoDB" id="2417308at2759"/>
<evidence type="ECO:0000256" key="5">
    <source>
        <dbReference type="ARBA" id="ARBA00023136"/>
    </source>
</evidence>
<keyword evidence="2" id="KW-0813">Transport</keyword>
<evidence type="ECO:0000256" key="2">
    <source>
        <dbReference type="ARBA" id="ARBA00022448"/>
    </source>
</evidence>
<feature type="transmembrane region" description="Helical" evidence="6">
    <location>
        <begin position="420"/>
        <end position="444"/>
    </location>
</feature>
<reference evidence="7 8" key="1">
    <citation type="journal article" date="2011" name="Proc. Natl. Acad. Sci. U.S.A.">
        <title>Comparative genomics of xylose-fermenting fungi for enhanced biofuel production.</title>
        <authorList>
            <person name="Wohlbach D.J."/>
            <person name="Kuo A."/>
            <person name="Sato T.K."/>
            <person name="Potts K.M."/>
            <person name="Salamov A.A."/>
            <person name="LaButti K.M."/>
            <person name="Sun H."/>
            <person name="Clum A."/>
            <person name="Pangilinan J.L."/>
            <person name="Lindquist E.A."/>
            <person name="Lucas S."/>
            <person name="Lapidus A."/>
            <person name="Jin M."/>
            <person name="Gunawan C."/>
            <person name="Balan V."/>
            <person name="Dale B.E."/>
            <person name="Jeffries T.W."/>
            <person name="Zinkel R."/>
            <person name="Barry K.W."/>
            <person name="Grigoriev I.V."/>
            <person name="Gasch A.P."/>
        </authorList>
    </citation>
    <scope>NUCLEOTIDE SEQUENCE [LARGE SCALE GENOMIC DNA]</scope>
    <source>
        <strain evidence="8">NRRL Y-27907 / 11-Y1</strain>
    </source>
</reference>
<protein>
    <recommendedName>
        <fullName evidence="9">Choline transport protein</fullName>
    </recommendedName>
</protein>
<dbReference type="InParanoid" id="G3AKK6"/>
<dbReference type="PANTHER" id="PTHR45649">
    <property type="entry name" value="AMINO-ACID PERMEASE BAT1"/>
    <property type="match status" value="1"/>
</dbReference>